<sequence length="204" mass="23001">VLSKNFGAQNSARYVKSAQPKRLQRNFYNAKNNHFPFNQQSTPLTSHLVTPKIDRFLSISDSEFKGRKSVGSIKSPLPDTSSDLSMDVDHLINLENQFAQYNNSIYKSYEQFKQMEAKINQDITSARNKKKRCQPSAGVTGSLLKKIKKNQNLDSNILVASVLINNPVVFNTEENSSPICAEKIPFICESSGNKLSRTKIRPLF</sequence>
<dbReference type="Proteomes" id="UP000276133">
    <property type="component" value="Unassembled WGS sequence"/>
</dbReference>
<accession>A0A3M7QJ76</accession>
<proteinExistence type="predicted"/>
<dbReference type="OrthoDB" id="10575657at2759"/>
<feature type="non-terminal residue" evidence="1">
    <location>
        <position position="1"/>
    </location>
</feature>
<dbReference type="EMBL" id="REGN01005981">
    <property type="protein sequence ID" value="RNA11339.1"/>
    <property type="molecule type" value="Genomic_DNA"/>
</dbReference>
<name>A0A3M7QJ76_BRAPC</name>
<comment type="caution">
    <text evidence="1">The sequence shown here is derived from an EMBL/GenBank/DDBJ whole genome shotgun (WGS) entry which is preliminary data.</text>
</comment>
<evidence type="ECO:0000313" key="2">
    <source>
        <dbReference type="Proteomes" id="UP000276133"/>
    </source>
</evidence>
<dbReference type="AlphaFoldDB" id="A0A3M7QJ76"/>
<organism evidence="1 2">
    <name type="scientific">Brachionus plicatilis</name>
    <name type="common">Marine rotifer</name>
    <name type="synonym">Brachionus muelleri</name>
    <dbReference type="NCBI Taxonomy" id="10195"/>
    <lineage>
        <taxon>Eukaryota</taxon>
        <taxon>Metazoa</taxon>
        <taxon>Spiralia</taxon>
        <taxon>Gnathifera</taxon>
        <taxon>Rotifera</taxon>
        <taxon>Eurotatoria</taxon>
        <taxon>Monogononta</taxon>
        <taxon>Pseudotrocha</taxon>
        <taxon>Ploima</taxon>
        <taxon>Brachionidae</taxon>
        <taxon>Brachionus</taxon>
    </lineage>
</organism>
<keyword evidence="2" id="KW-1185">Reference proteome</keyword>
<gene>
    <name evidence="1" type="ORF">BpHYR1_009310</name>
</gene>
<evidence type="ECO:0000313" key="1">
    <source>
        <dbReference type="EMBL" id="RNA11339.1"/>
    </source>
</evidence>
<protein>
    <submittedName>
        <fullName evidence="1">Uncharacterized protein</fullName>
    </submittedName>
</protein>
<reference evidence="1 2" key="1">
    <citation type="journal article" date="2018" name="Sci. Rep.">
        <title>Genomic signatures of local adaptation to the degree of environmental predictability in rotifers.</title>
        <authorList>
            <person name="Franch-Gras L."/>
            <person name="Hahn C."/>
            <person name="Garcia-Roger E.M."/>
            <person name="Carmona M.J."/>
            <person name="Serra M."/>
            <person name="Gomez A."/>
        </authorList>
    </citation>
    <scope>NUCLEOTIDE SEQUENCE [LARGE SCALE GENOMIC DNA]</scope>
    <source>
        <strain evidence="1">HYR1</strain>
    </source>
</reference>